<dbReference type="AlphaFoldDB" id="A0A6A1VRW5"/>
<keyword evidence="3" id="KW-0611">Plant defense</keyword>
<proteinExistence type="predicted"/>
<evidence type="ECO:0000256" key="2">
    <source>
        <dbReference type="ARBA" id="ARBA00022741"/>
    </source>
</evidence>
<keyword evidence="6" id="KW-1185">Reference proteome</keyword>
<evidence type="ECO:0000313" key="5">
    <source>
        <dbReference type="EMBL" id="KAB1215674.1"/>
    </source>
</evidence>
<dbReference type="Proteomes" id="UP000516437">
    <property type="component" value="Chromosome 4"/>
</dbReference>
<dbReference type="GO" id="GO:0006952">
    <property type="term" value="P:defense response"/>
    <property type="evidence" value="ECO:0007669"/>
    <property type="project" value="UniProtKB-KW"/>
</dbReference>
<feature type="domain" description="Disease resistance N-terminal" evidence="4">
    <location>
        <begin position="9"/>
        <end position="98"/>
    </location>
</feature>
<evidence type="ECO:0000256" key="1">
    <source>
        <dbReference type="ARBA" id="ARBA00022737"/>
    </source>
</evidence>
<dbReference type="OrthoDB" id="1743675at2759"/>
<dbReference type="Pfam" id="PF18052">
    <property type="entry name" value="Rx_N"/>
    <property type="match status" value="1"/>
</dbReference>
<keyword evidence="1" id="KW-0677">Repeat</keyword>
<gene>
    <name evidence="5" type="ORF">CJ030_MR4G009234</name>
</gene>
<evidence type="ECO:0000256" key="3">
    <source>
        <dbReference type="ARBA" id="ARBA00022821"/>
    </source>
</evidence>
<protein>
    <submittedName>
        <fullName evidence="5">Putative disease resistance RPP13-like protein 1</fullName>
    </submittedName>
</protein>
<sequence>MAAEVGGAFLSAFLQVLVDRLASREVLDFLRGRKLIGRLLNKLRIKLLAVNVLVEDAEEKQATNHHVKKWHDELKDAVFDAEDILDKVATEALQRKLDAEFETTAVKVMDAHYTECILMFQGILLSPVGHLRNLTNTYTP</sequence>
<reference evidence="5 6" key="1">
    <citation type="journal article" date="2019" name="Plant Biotechnol. J.">
        <title>The red bayberry genome and genetic basis of sex determination.</title>
        <authorList>
            <person name="Jia H.M."/>
            <person name="Jia H.J."/>
            <person name="Cai Q.L."/>
            <person name="Wang Y."/>
            <person name="Zhao H.B."/>
            <person name="Yang W.F."/>
            <person name="Wang G.Y."/>
            <person name="Li Y.H."/>
            <person name="Zhan D.L."/>
            <person name="Shen Y.T."/>
            <person name="Niu Q.F."/>
            <person name="Chang L."/>
            <person name="Qiu J."/>
            <person name="Zhao L."/>
            <person name="Xie H.B."/>
            <person name="Fu W.Y."/>
            <person name="Jin J."/>
            <person name="Li X.W."/>
            <person name="Jiao Y."/>
            <person name="Zhou C.C."/>
            <person name="Tu T."/>
            <person name="Chai C.Y."/>
            <person name="Gao J.L."/>
            <person name="Fan L.J."/>
            <person name="van de Weg E."/>
            <person name="Wang J.Y."/>
            <person name="Gao Z.S."/>
        </authorList>
    </citation>
    <scope>NUCLEOTIDE SEQUENCE [LARGE SCALE GENOMIC DNA]</scope>
    <source>
        <tissue evidence="5">Leaves</tissue>
    </source>
</reference>
<name>A0A6A1VRW5_9ROSI</name>
<comment type="caution">
    <text evidence="5">The sequence shown here is derived from an EMBL/GenBank/DDBJ whole genome shotgun (WGS) entry which is preliminary data.</text>
</comment>
<accession>A0A6A1VRW5</accession>
<dbReference type="InterPro" id="IPR041118">
    <property type="entry name" value="Rx_N"/>
</dbReference>
<dbReference type="GO" id="GO:0000166">
    <property type="term" value="F:nucleotide binding"/>
    <property type="evidence" value="ECO:0007669"/>
    <property type="project" value="UniProtKB-KW"/>
</dbReference>
<evidence type="ECO:0000259" key="4">
    <source>
        <dbReference type="Pfam" id="PF18052"/>
    </source>
</evidence>
<dbReference type="Gene3D" id="1.20.5.4130">
    <property type="match status" value="1"/>
</dbReference>
<dbReference type="EMBL" id="RXIC02000022">
    <property type="protein sequence ID" value="KAB1215674.1"/>
    <property type="molecule type" value="Genomic_DNA"/>
</dbReference>
<evidence type="ECO:0000313" key="6">
    <source>
        <dbReference type="Proteomes" id="UP000516437"/>
    </source>
</evidence>
<keyword evidence="2" id="KW-0547">Nucleotide-binding</keyword>
<organism evidence="5 6">
    <name type="scientific">Morella rubra</name>
    <name type="common">Chinese bayberry</name>
    <dbReference type="NCBI Taxonomy" id="262757"/>
    <lineage>
        <taxon>Eukaryota</taxon>
        <taxon>Viridiplantae</taxon>
        <taxon>Streptophyta</taxon>
        <taxon>Embryophyta</taxon>
        <taxon>Tracheophyta</taxon>
        <taxon>Spermatophyta</taxon>
        <taxon>Magnoliopsida</taxon>
        <taxon>eudicotyledons</taxon>
        <taxon>Gunneridae</taxon>
        <taxon>Pentapetalae</taxon>
        <taxon>rosids</taxon>
        <taxon>fabids</taxon>
        <taxon>Fagales</taxon>
        <taxon>Myricaceae</taxon>
        <taxon>Morella</taxon>
    </lineage>
</organism>